<feature type="domain" description="Serine aminopeptidase S33" evidence="2">
    <location>
        <begin position="97"/>
        <end position="211"/>
    </location>
</feature>
<dbReference type="Gene3D" id="3.40.50.1820">
    <property type="entry name" value="alpha/beta hydrolase"/>
    <property type="match status" value="1"/>
</dbReference>
<keyword evidence="1" id="KW-0472">Membrane</keyword>
<evidence type="ECO:0000313" key="5">
    <source>
        <dbReference type="EMBL" id="CDT45301.1"/>
    </source>
</evidence>
<dbReference type="RefSeq" id="WP_021366284.1">
    <property type="nucleotide sequence ID" value="NZ_FMKQ01000003.1"/>
</dbReference>
<dbReference type="AlphaFoldDB" id="A0A069A861"/>
<dbReference type="InterPro" id="IPR022742">
    <property type="entry name" value="Hydrolase_4"/>
</dbReference>
<dbReference type="InterPro" id="IPR029058">
    <property type="entry name" value="AB_hydrolase_fold"/>
</dbReference>
<dbReference type="Pfam" id="PF12146">
    <property type="entry name" value="Hydrolase_4"/>
    <property type="match status" value="2"/>
</dbReference>
<dbReference type="SUPFAM" id="SSF53474">
    <property type="entry name" value="alpha/beta-Hydrolases"/>
    <property type="match status" value="1"/>
</dbReference>
<dbReference type="EMBL" id="LK932482">
    <property type="protein sequence ID" value="CDS84356.1"/>
    <property type="molecule type" value="Genomic_DNA"/>
</dbReference>
<sequence length="326" mass="37679">MKNSFKNCISLRNKFIIISIVFLLILLIVSYIFGKLVYNSSVGLEQLIKNEDIVKIFSERKDRPLEKLKNYKTSELMIQSSNNYKLESLFITSNIKTRDTMILVHGIGSSYYEMLKVAYRYLDKGYNVLVYNQRNTGNSGGDNYTFGLYERYDLDSLVKFVKNKFPEGRLGVHGFSMGAGTAAMHSEINSKDDKVDFYILDSPYSEMKDAIRMGVLEKRIPDILINYVVTCGDLYNKFKSGFWYSDVKPYESVEKSNVPILFIHGTKDTVCNYQNSKKMYDLVKHDKKDLWLIEGIGHVDGFEHDNTVYFNKIFKFIDSNVLSDKS</sequence>
<organism evidence="3">
    <name type="scientific">Clostridioides difficile</name>
    <name type="common">Peptoclostridium difficile</name>
    <dbReference type="NCBI Taxonomy" id="1496"/>
    <lineage>
        <taxon>Bacteria</taxon>
        <taxon>Bacillati</taxon>
        <taxon>Bacillota</taxon>
        <taxon>Clostridia</taxon>
        <taxon>Peptostreptococcales</taxon>
        <taxon>Peptostreptococcaceae</taxon>
        <taxon>Clostridioides</taxon>
    </lineage>
</organism>
<protein>
    <recommendedName>
        <fullName evidence="2">Serine aminopeptidase S33 domain-containing protein</fullName>
    </recommendedName>
</protein>
<evidence type="ECO:0000259" key="2">
    <source>
        <dbReference type="Pfam" id="PF12146"/>
    </source>
</evidence>
<gene>
    <name evidence="5" type="ORF">BN1095_480099</name>
    <name evidence="3" type="ORF">BN1096_310102</name>
    <name evidence="4" type="ORF">BN1097_320101</name>
</gene>
<dbReference type="PANTHER" id="PTHR43358:SF5">
    <property type="entry name" value="EXPORTED PROTEIN"/>
    <property type="match status" value="1"/>
</dbReference>
<dbReference type="PANTHER" id="PTHR43358">
    <property type="entry name" value="ALPHA/BETA-HYDROLASE"/>
    <property type="match status" value="1"/>
</dbReference>
<dbReference type="EMBL" id="LK933160">
    <property type="protein sequence ID" value="CDT45301.1"/>
    <property type="molecule type" value="Genomic_DNA"/>
</dbReference>
<keyword evidence="1" id="KW-0812">Transmembrane</keyword>
<evidence type="ECO:0000313" key="3">
    <source>
        <dbReference type="EMBL" id="CDS84356.1"/>
    </source>
</evidence>
<accession>A0A069A861</accession>
<proteinExistence type="predicted"/>
<evidence type="ECO:0000256" key="1">
    <source>
        <dbReference type="SAM" id="Phobius"/>
    </source>
</evidence>
<feature type="transmembrane region" description="Helical" evidence="1">
    <location>
        <begin position="15"/>
        <end position="34"/>
    </location>
</feature>
<dbReference type="InterPro" id="IPR052920">
    <property type="entry name" value="DNA-binding_regulatory"/>
</dbReference>
<dbReference type="EMBL" id="LK932368">
    <property type="protein sequence ID" value="CDS84789.1"/>
    <property type="molecule type" value="Genomic_DNA"/>
</dbReference>
<feature type="domain" description="Serine aminopeptidase S33" evidence="2">
    <location>
        <begin position="252"/>
        <end position="298"/>
    </location>
</feature>
<name>A0A069A861_CLODI</name>
<evidence type="ECO:0000313" key="4">
    <source>
        <dbReference type="EMBL" id="CDS84789.1"/>
    </source>
</evidence>
<reference evidence="3" key="1">
    <citation type="submission" date="2014-07" db="EMBL/GenBank/DDBJ databases">
        <authorList>
            <person name="Monot Marc"/>
        </authorList>
    </citation>
    <scope>NUCLEOTIDE SEQUENCE</scope>
    <source>
        <strain evidence="5">7032989</strain>
        <strain evidence="4">7032994</strain>
    </source>
</reference>
<keyword evidence="1" id="KW-1133">Transmembrane helix</keyword>